<name>A0A1Z3HQZ9_9CYAN</name>
<proteinExistence type="predicted"/>
<gene>
    <name evidence="1" type="ORF">XM38_036980</name>
</gene>
<evidence type="ECO:0000313" key="2">
    <source>
        <dbReference type="Proteomes" id="UP000191901"/>
    </source>
</evidence>
<keyword evidence="2" id="KW-1185">Reference proteome</keyword>
<reference evidence="1 2" key="1">
    <citation type="journal article" date="2016" name="Biochim. Biophys. Acta">
        <title>Characterization of red-shifted phycobilisomes isolated from the chlorophyll f-containing cyanobacterium Halomicronema hongdechloris.</title>
        <authorList>
            <person name="Li Y."/>
            <person name="Lin Y."/>
            <person name="Garvey C.J."/>
            <person name="Birch D."/>
            <person name="Corkery R.W."/>
            <person name="Loughlin P.C."/>
            <person name="Scheer H."/>
            <person name="Willows R.D."/>
            <person name="Chen M."/>
        </authorList>
    </citation>
    <scope>NUCLEOTIDE SEQUENCE [LARGE SCALE GENOMIC DNA]</scope>
    <source>
        <strain evidence="1 2">C2206</strain>
    </source>
</reference>
<dbReference type="InterPro" id="IPR019270">
    <property type="entry name" value="DUF2283"/>
</dbReference>
<dbReference type="RefSeq" id="WP_088430572.1">
    <property type="nucleotide sequence ID" value="NZ_CP021983.2"/>
</dbReference>
<protein>
    <recommendedName>
        <fullName evidence="3">DUF2283 domain-containing protein</fullName>
    </recommendedName>
</protein>
<dbReference type="Proteomes" id="UP000191901">
    <property type="component" value="Chromosome"/>
</dbReference>
<evidence type="ECO:0008006" key="3">
    <source>
        <dbReference type="Google" id="ProtNLM"/>
    </source>
</evidence>
<dbReference type="Pfam" id="PF10049">
    <property type="entry name" value="DUF2283"/>
    <property type="match status" value="1"/>
</dbReference>
<evidence type="ECO:0000313" key="1">
    <source>
        <dbReference type="EMBL" id="ASC72740.1"/>
    </source>
</evidence>
<accession>A0A1Z3HQZ9</accession>
<organism evidence="1 2">
    <name type="scientific">Halomicronema hongdechloris C2206</name>
    <dbReference type="NCBI Taxonomy" id="1641165"/>
    <lineage>
        <taxon>Bacteria</taxon>
        <taxon>Bacillati</taxon>
        <taxon>Cyanobacteriota</taxon>
        <taxon>Cyanophyceae</taxon>
        <taxon>Nodosilineales</taxon>
        <taxon>Nodosilineaceae</taxon>
        <taxon>Halomicronema</taxon>
    </lineage>
</organism>
<sequence length="79" mass="8885">MALTQSIEISRYLNIAKALQTVEQRSCWMMFDAEADVLYINFQNPAQAATDSEVTDDDVVIRYIGDQVIGLTILSVSQR</sequence>
<dbReference type="EMBL" id="CP021983">
    <property type="protein sequence ID" value="ASC72740.1"/>
    <property type="molecule type" value="Genomic_DNA"/>
</dbReference>
<dbReference type="AlphaFoldDB" id="A0A1Z3HQZ9"/>
<dbReference type="STRING" id="1641165.XM38_12935"/>
<dbReference type="KEGG" id="hhg:XM38_036980"/>
<dbReference type="OrthoDB" id="2112472at2"/>